<dbReference type="InterPro" id="IPR008874">
    <property type="entry name" value="TraT_complement-R"/>
</dbReference>
<evidence type="ECO:0000256" key="2">
    <source>
        <dbReference type="ARBA" id="ARBA00022729"/>
    </source>
</evidence>
<gene>
    <name evidence="7" type="ORF">V4D30_01845</name>
</gene>
<dbReference type="RefSeq" id="WP_353684558.1">
    <property type="nucleotide sequence ID" value="NZ_CP144373.1"/>
</dbReference>
<dbReference type="EMBL" id="CP144373">
    <property type="protein sequence ID" value="XCH47031.1"/>
    <property type="molecule type" value="Genomic_DNA"/>
</dbReference>
<keyword evidence="4" id="KW-0564">Palmitate</keyword>
<reference evidence="7" key="1">
    <citation type="submission" date="2024-01" db="EMBL/GenBank/DDBJ databases">
        <title>The first autotrophic representatives of the genus Thermodesulfovibrio.</title>
        <authorList>
            <person name="Maltseva A.I."/>
            <person name="Elcheninov A.G."/>
            <person name="Kublanov I.V."/>
            <person name="Lebedinsky A.V."/>
            <person name="Frolov E.N."/>
        </authorList>
    </citation>
    <scope>NUCLEOTIDE SEQUENCE</scope>
    <source>
        <strain evidence="7">3907-1M</strain>
    </source>
</reference>
<feature type="signal peptide" evidence="6">
    <location>
        <begin position="1"/>
        <end position="24"/>
    </location>
</feature>
<evidence type="ECO:0000256" key="1">
    <source>
        <dbReference type="ARBA" id="ARBA00004459"/>
    </source>
</evidence>
<protein>
    <submittedName>
        <fullName evidence="7">Complement resistance protein TraT</fullName>
    </submittedName>
</protein>
<evidence type="ECO:0000256" key="4">
    <source>
        <dbReference type="ARBA" id="ARBA00023139"/>
    </source>
</evidence>
<dbReference type="AlphaFoldDB" id="A0AAU8GWY7"/>
<keyword evidence="3" id="KW-0472">Membrane</keyword>
<proteinExistence type="predicted"/>
<feature type="chain" id="PRO_5043616652" evidence="6">
    <location>
        <begin position="25"/>
        <end position="250"/>
    </location>
</feature>
<evidence type="ECO:0000256" key="5">
    <source>
        <dbReference type="ARBA" id="ARBA00023288"/>
    </source>
</evidence>
<accession>A0AAU8GWY7</accession>
<name>A0AAU8GWY7_9BACT</name>
<evidence type="ECO:0000313" key="7">
    <source>
        <dbReference type="EMBL" id="XCH47031.1"/>
    </source>
</evidence>
<evidence type="ECO:0000256" key="3">
    <source>
        <dbReference type="ARBA" id="ARBA00023136"/>
    </source>
</evidence>
<keyword evidence="5" id="KW-0449">Lipoprotein</keyword>
<sequence length="250" mass="26736">MRNTKVFKALSGVVVLLLAVQLTGCGQMINAIEHSDMQVKLKMTDTIFLDPIAKAKNRTVFVAVNNTSDMQEVDTGMLQNLIASRLVSKGYQVVQDPSQAGYIIQVNVLYMDYYRQTGTKEGAVEGALIGAGSGALIGQSRDTSIALGLIGGVVGGLGGALIGKALKVETYAGVVDVELREKTDKPVTGQMVTNAQTGSSTTIQTKQEINTNWQIYRTKIVCTAQQTNIDKTEAARTIAERIASQIGGMF</sequence>
<dbReference type="PIRSF" id="PIRSF002859">
    <property type="entry name" value="Lipo_traT"/>
    <property type="match status" value="1"/>
</dbReference>
<dbReference type="KEGG" id="taut:V4D30_01845"/>
<keyword evidence="2 6" id="KW-0732">Signal</keyword>
<dbReference type="Pfam" id="PF05818">
    <property type="entry name" value="TraT"/>
    <property type="match status" value="1"/>
</dbReference>
<evidence type="ECO:0000256" key="6">
    <source>
        <dbReference type="SAM" id="SignalP"/>
    </source>
</evidence>
<comment type="subcellular location">
    <subcellularLocation>
        <location evidence="1">Cell outer membrane</location>
        <topology evidence="1">Lipid-anchor</topology>
    </subcellularLocation>
</comment>
<dbReference type="GO" id="GO:0009279">
    <property type="term" value="C:cell outer membrane"/>
    <property type="evidence" value="ECO:0007669"/>
    <property type="project" value="UniProtKB-SubCell"/>
</dbReference>
<organism evidence="7">
    <name type="scientific">Thermodesulfovibrio autotrophicus</name>
    <dbReference type="NCBI Taxonomy" id="3118333"/>
    <lineage>
        <taxon>Bacteria</taxon>
        <taxon>Pseudomonadati</taxon>
        <taxon>Nitrospirota</taxon>
        <taxon>Thermodesulfovibrionia</taxon>
        <taxon>Thermodesulfovibrionales</taxon>
        <taxon>Thermodesulfovibrionaceae</taxon>
        <taxon>Thermodesulfovibrio</taxon>
    </lineage>
</organism>